<gene>
    <name evidence="2" type="ORF">J3U87_31080</name>
</gene>
<dbReference type="PANTHER" id="PTHR13754:SF13">
    <property type="entry name" value="METALLO-BETA-LACTAMASE SUPERFAMILY PROTEIN (AFU_ORTHOLOGUE AFUA_3G07630)"/>
    <property type="match status" value="1"/>
</dbReference>
<name>A0A8A4TKH9_SULCO</name>
<dbReference type="KEGG" id="scor:J3U87_31080"/>
<dbReference type="InterPro" id="IPR036866">
    <property type="entry name" value="RibonucZ/Hydroxyglut_hydro"/>
</dbReference>
<dbReference type="EMBL" id="CP071793">
    <property type="protein sequence ID" value="QTD50050.1"/>
    <property type="molecule type" value="Genomic_DNA"/>
</dbReference>
<evidence type="ECO:0000313" key="3">
    <source>
        <dbReference type="Proteomes" id="UP000663929"/>
    </source>
</evidence>
<dbReference type="InterPro" id="IPR001279">
    <property type="entry name" value="Metallo-B-lactamas"/>
</dbReference>
<dbReference type="RefSeq" id="WP_237379681.1">
    <property type="nucleotide sequence ID" value="NZ_CP071793.1"/>
</dbReference>
<protein>
    <submittedName>
        <fullName evidence="2">MBL fold metallo-hydrolase</fullName>
    </submittedName>
</protein>
<dbReference type="PANTHER" id="PTHR13754">
    <property type="entry name" value="METALLO-BETA-LACTAMASE SUPERFAMILY PROTEIN"/>
    <property type="match status" value="1"/>
</dbReference>
<dbReference type="GO" id="GO:0016740">
    <property type="term" value="F:transferase activity"/>
    <property type="evidence" value="ECO:0007669"/>
    <property type="project" value="TreeGrafter"/>
</dbReference>
<evidence type="ECO:0000259" key="1">
    <source>
        <dbReference type="Pfam" id="PF00753"/>
    </source>
</evidence>
<accession>A0A8A4TKH9</accession>
<dbReference type="Proteomes" id="UP000663929">
    <property type="component" value="Chromosome"/>
</dbReference>
<dbReference type="CDD" id="cd07713">
    <property type="entry name" value="DHPS-like_MBL-fold"/>
    <property type="match status" value="1"/>
</dbReference>
<feature type="domain" description="Metallo-beta-lactamase" evidence="1">
    <location>
        <begin position="54"/>
        <end position="112"/>
    </location>
</feature>
<evidence type="ECO:0000313" key="2">
    <source>
        <dbReference type="EMBL" id="QTD50050.1"/>
    </source>
</evidence>
<dbReference type="Gene3D" id="3.60.15.10">
    <property type="entry name" value="Ribonuclease Z/Hydroxyacylglutathione hydrolase-like"/>
    <property type="match status" value="1"/>
</dbReference>
<dbReference type="InterPro" id="IPR052926">
    <property type="entry name" value="Metallo-beta-lactamase_dom"/>
</dbReference>
<dbReference type="Pfam" id="PF00753">
    <property type="entry name" value="Lactamase_B"/>
    <property type="match status" value="1"/>
</dbReference>
<proteinExistence type="predicted"/>
<organism evidence="2 3">
    <name type="scientific">Sulfidibacter corallicola</name>
    <dbReference type="NCBI Taxonomy" id="2818388"/>
    <lineage>
        <taxon>Bacteria</taxon>
        <taxon>Pseudomonadati</taxon>
        <taxon>Acidobacteriota</taxon>
        <taxon>Holophagae</taxon>
        <taxon>Acanthopleuribacterales</taxon>
        <taxon>Acanthopleuribacteraceae</taxon>
        <taxon>Sulfidibacter</taxon>
    </lineage>
</organism>
<sequence length="320" mass="34948">MKIPHSLMMFGLLILPGVVLSKENQTGKRHKVSSLKVTCLSTMLADRGIGEWGYAALVEVDGQKILFDTGNRPDTVLKNAETLGVDLTDVTHVFLSHNHRDHAGGLVALRKTMSKHNPKAFSKVHVGKGIFSDRVRKRNQILEVKAQYEATGGEFVIHTKEHQLFPGVWITGPIERIHPERNWGGSGKINTAQGQVEDNIPEDQSLVIDTEQGFVLISGCGHAGMINTMEHITSKIHPGKITTAIGGFHLVRATDEHLAWTAKKLKAFGVSKLIGAHCTGIHALYTLKDLMKWSRSDAVVGSVGDSFELTSGINAGYIAR</sequence>
<dbReference type="SUPFAM" id="SSF56281">
    <property type="entry name" value="Metallo-hydrolase/oxidoreductase"/>
    <property type="match status" value="1"/>
</dbReference>
<dbReference type="InterPro" id="IPR041712">
    <property type="entry name" value="DHPS-like_MBL-fold"/>
</dbReference>
<keyword evidence="3" id="KW-1185">Reference proteome</keyword>
<reference evidence="2" key="1">
    <citation type="submission" date="2021-03" db="EMBL/GenBank/DDBJ databases">
        <title>Acanthopleuribacteraceae sp. M133.</title>
        <authorList>
            <person name="Wang G."/>
        </authorList>
    </citation>
    <scope>NUCLEOTIDE SEQUENCE</scope>
    <source>
        <strain evidence="2">M133</strain>
    </source>
</reference>
<dbReference type="AlphaFoldDB" id="A0A8A4TKH9"/>